<evidence type="ECO:0000313" key="3">
    <source>
        <dbReference type="Proteomes" id="UP001501231"/>
    </source>
</evidence>
<organism evidence="2 3">
    <name type="scientific">Actinomadura vinacea</name>
    <dbReference type="NCBI Taxonomy" id="115336"/>
    <lineage>
        <taxon>Bacteria</taxon>
        <taxon>Bacillati</taxon>
        <taxon>Actinomycetota</taxon>
        <taxon>Actinomycetes</taxon>
        <taxon>Streptosporangiales</taxon>
        <taxon>Thermomonosporaceae</taxon>
        <taxon>Actinomadura</taxon>
    </lineage>
</organism>
<evidence type="ECO:0000259" key="1">
    <source>
        <dbReference type="Pfam" id="PF03061"/>
    </source>
</evidence>
<dbReference type="EMBL" id="BAAARW010000020">
    <property type="protein sequence ID" value="GAA2431723.1"/>
    <property type="molecule type" value="Genomic_DNA"/>
</dbReference>
<dbReference type="SUPFAM" id="SSF54637">
    <property type="entry name" value="Thioesterase/thiol ester dehydrase-isomerase"/>
    <property type="match status" value="2"/>
</dbReference>
<dbReference type="InterPro" id="IPR029069">
    <property type="entry name" value="HotDog_dom_sf"/>
</dbReference>
<keyword evidence="3" id="KW-1185">Reference proteome</keyword>
<protein>
    <recommendedName>
        <fullName evidence="1">Thioesterase domain-containing protein</fullName>
    </recommendedName>
</protein>
<accession>A0ABN3JJW1</accession>
<dbReference type="RefSeq" id="WP_344592303.1">
    <property type="nucleotide sequence ID" value="NZ_BAAARW010000020.1"/>
</dbReference>
<dbReference type="InterPro" id="IPR006683">
    <property type="entry name" value="Thioestr_dom"/>
</dbReference>
<comment type="caution">
    <text evidence="2">The sequence shown here is derived from an EMBL/GenBank/DDBJ whole genome shotgun (WGS) entry which is preliminary data.</text>
</comment>
<sequence>MSVGTEREDRPHILRELGHTVRRVGAELHSAATVTPQMHVPGTSRLRTSILATWADTLAGLLAADALAPRVPVTIELDVHLYGPAPASGQVLGVARTIKAGRSIFVAGVEFGSERGTPIAVAAGSFMCAPDPAVRMPAKLSIDTPPSRELLSVPLAERAGCERREPGVAALPRSDDGLNASNTVNGGLIALVIEEALLSLAPGDTLSSLALRYLQPVRIGPAVATATLRDGLGQAELHDSGNGGRLSVTATARTFGRPNAAS</sequence>
<reference evidence="2 3" key="1">
    <citation type="journal article" date="2019" name="Int. J. Syst. Evol. Microbiol.">
        <title>The Global Catalogue of Microorganisms (GCM) 10K type strain sequencing project: providing services to taxonomists for standard genome sequencing and annotation.</title>
        <authorList>
            <consortium name="The Broad Institute Genomics Platform"/>
            <consortium name="The Broad Institute Genome Sequencing Center for Infectious Disease"/>
            <person name="Wu L."/>
            <person name="Ma J."/>
        </authorList>
    </citation>
    <scope>NUCLEOTIDE SEQUENCE [LARGE SCALE GENOMIC DNA]</scope>
    <source>
        <strain evidence="2 3">JCM 3325</strain>
    </source>
</reference>
<gene>
    <name evidence="2" type="ORF">GCM10010191_51970</name>
</gene>
<dbReference type="Pfam" id="PF03061">
    <property type="entry name" value="4HBT"/>
    <property type="match status" value="1"/>
</dbReference>
<feature type="domain" description="Thioesterase" evidence="1">
    <location>
        <begin position="51"/>
        <end position="117"/>
    </location>
</feature>
<dbReference type="Gene3D" id="3.10.129.10">
    <property type="entry name" value="Hotdog Thioesterase"/>
    <property type="match status" value="2"/>
</dbReference>
<name>A0ABN3JJW1_9ACTN</name>
<evidence type="ECO:0000313" key="2">
    <source>
        <dbReference type="EMBL" id="GAA2431723.1"/>
    </source>
</evidence>
<dbReference type="Proteomes" id="UP001501231">
    <property type="component" value="Unassembled WGS sequence"/>
</dbReference>
<proteinExistence type="predicted"/>